<dbReference type="InterPro" id="IPR036394">
    <property type="entry name" value="Ribosomal_uL22_sf"/>
</dbReference>
<keyword evidence="1" id="KW-0689">Ribosomal protein</keyword>
<dbReference type="PANTHER" id="PTHR11593">
    <property type="entry name" value="60S RIBOSOMAL PROTEIN L17"/>
    <property type="match status" value="1"/>
</dbReference>
<dbReference type="AlphaFoldDB" id="A0A8J6GH26"/>
<dbReference type="PANTHER" id="PTHR11593:SF11">
    <property type="entry name" value="LARGE RIBOSOMAL SUBUNIT PROTEIN UL22"/>
    <property type="match status" value="1"/>
</dbReference>
<dbReference type="GO" id="GO:0002181">
    <property type="term" value="P:cytoplasmic translation"/>
    <property type="evidence" value="ECO:0007669"/>
    <property type="project" value="TreeGrafter"/>
</dbReference>
<organism evidence="1 2">
    <name type="scientific">Microtus ochrogaster</name>
    <name type="common">Prairie vole</name>
    <dbReference type="NCBI Taxonomy" id="79684"/>
    <lineage>
        <taxon>Eukaryota</taxon>
        <taxon>Metazoa</taxon>
        <taxon>Chordata</taxon>
        <taxon>Craniata</taxon>
        <taxon>Vertebrata</taxon>
        <taxon>Euteleostomi</taxon>
        <taxon>Mammalia</taxon>
        <taxon>Eutheria</taxon>
        <taxon>Euarchontoglires</taxon>
        <taxon>Glires</taxon>
        <taxon>Rodentia</taxon>
        <taxon>Myomorpha</taxon>
        <taxon>Muroidea</taxon>
        <taxon>Cricetidae</taxon>
        <taxon>Arvicolinae</taxon>
        <taxon>Microtus</taxon>
    </lineage>
</organism>
<gene>
    <name evidence="1" type="ORF">LTLLF_154250</name>
</gene>
<protein>
    <submittedName>
        <fullName evidence="1">60S ribosomal protein L17</fullName>
    </submittedName>
</protein>
<comment type="caution">
    <text evidence="1">The sequence shown here is derived from an EMBL/GenBank/DDBJ whole genome shotgun (WGS) entry which is preliminary data.</text>
</comment>
<keyword evidence="1" id="KW-0687">Ribonucleoprotein</keyword>
<proteinExistence type="predicted"/>
<dbReference type="GO" id="GO:0022625">
    <property type="term" value="C:cytosolic large ribosomal subunit"/>
    <property type="evidence" value="ECO:0007669"/>
    <property type="project" value="TreeGrafter"/>
</dbReference>
<dbReference type="SUPFAM" id="SSF54843">
    <property type="entry name" value="Ribosomal protein L22"/>
    <property type="match status" value="1"/>
</dbReference>
<evidence type="ECO:0000313" key="1">
    <source>
        <dbReference type="EMBL" id="KAH0510613.1"/>
    </source>
</evidence>
<accession>A0A8J6GH26</accession>
<dbReference type="Gene3D" id="3.90.470.10">
    <property type="entry name" value="Ribosomal protein L22/L17"/>
    <property type="match status" value="1"/>
</dbReference>
<dbReference type="GO" id="GO:0003735">
    <property type="term" value="F:structural constituent of ribosome"/>
    <property type="evidence" value="ECO:0007669"/>
    <property type="project" value="InterPro"/>
</dbReference>
<reference evidence="1" key="1">
    <citation type="submission" date="2020-03" db="EMBL/GenBank/DDBJ databases">
        <title>Studies in the Genomics of Life Span.</title>
        <authorList>
            <person name="Glass D."/>
        </authorList>
    </citation>
    <scope>NUCLEOTIDE SEQUENCE</scope>
    <source>
        <strain evidence="1">LTLLF</strain>
        <tissue evidence="1">Muscle</tissue>
    </source>
</reference>
<dbReference type="Proteomes" id="UP000710432">
    <property type="component" value="Unassembled WGS sequence"/>
</dbReference>
<evidence type="ECO:0000313" key="2">
    <source>
        <dbReference type="Proteomes" id="UP000710432"/>
    </source>
</evidence>
<name>A0A8J6GH26_MICOH</name>
<dbReference type="EMBL" id="JAATJU010022448">
    <property type="protein sequence ID" value="KAH0510613.1"/>
    <property type="molecule type" value="Genomic_DNA"/>
</dbReference>
<dbReference type="InterPro" id="IPR005721">
    <property type="entry name" value="Ribosomal_uL22_euk/arc"/>
</dbReference>
<sequence>MVHYSPDSENPINYANLQVRFKKIHKTAQAIKGMHIQKAKYLKDITLRKQCVPFRLIKFCLGIDEDEPTADKCCQCTVAEEKVSLEGENDTSHVEEVN</sequence>